<dbReference type="RefSeq" id="WP_226384886.1">
    <property type="nucleotide sequence ID" value="NZ_JADCKA010000003.1"/>
</dbReference>
<dbReference type="NCBIfam" id="TIGR01167">
    <property type="entry name" value="LPXTG_anchor"/>
    <property type="match status" value="1"/>
</dbReference>
<dbReference type="InterPro" id="IPR037250">
    <property type="entry name" value="NEAT_dom_sf"/>
</dbReference>
<dbReference type="SUPFAM" id="SSF158911">
    <property type="entry name" value="NEAT domain-like"/>
    <property type="match status" value="2"/>
</dbReference>
<feature type="transmembrane region" description="Helical" evidence="4">
    <location>
        <begin position="438"/>
        <end position="458"/>
    </location>
</feature>
<evidence type="ECO:0000313" key="8">
    <source>
        <dbReference type="Proteomes" id="UP001516588"/>
    </source>
</evidence>
<gene>
    <name evidence="7" type="ORF">INF20_02850</name>
</gene>
<evidence type="ECO:0000256" key="3">
    <source>
        <dbReference type="SAM" id="MobiDB-lite"/>
    </source>
</evidence>
<feature type="domain" description="NEAT" evidence="6">
    <location>
        <begin position="42"/>
        <end position="181"/>
    </location>
</feature>
<dbReference type="EMBL" id="JADCKA010000003">
    <property type="protein sequence ID" value="MBE5035217.1"/>
    <property type="molecule type" value="Genomic_DNA"/>
</dbReference>
<comment type="caution">
    <text evidence="7">The sequence shown here is derived from an EMBL/GenBank/DDBJ whole genome shotgun (WGS) entry which is preliminary data.</text>
</comment>
<evidence type="ECO:0000256" key="2">
    <source>
        <dbReference type="ARBA" id="ARBA00022729"/>
    </source>
</evidence>
<protein>
    <submittedName>
        <fullName evidence="7">NEAT domain-containing protein</fullName>
    </submittedName>
</protein>
<feature type="domain" description="NEAT" evidence="6">
    <location>
        <begin position="281"/>
        <end position="418"/>
    </location>
</feature>
<dbReference type="NCBIfam" id="TIGR03063">
    <property type="entry name" value="srtB_target"/>
    <property type="match status" value="1"/>
</dbReference>
<evidence type="ECO:0000256" key="5">
    <source>
        <dbReference type="SAM" id="SignalP"/>
    </source>
</evidence>
<feature type="compositionally biased region" description="Gly residues" evidence="3">
    <location>
        <begin position="189"/>
        <end position="199"/>
    </location>
</feature>
<organism evidence="7 8">
    <name type="scientific">Gallibacter intestinalis</name>
    <dbReference type="NCBI Taxonomy" id="2779356"/>
    <lineage>
        <taxon>Bacteria</taxon>
        <taxon>Bacillati</taxon>
        <taxon>Bacillota</taxon>
        <taxon>Clostridia</taxon>
        <taxon>Eubacteriales</taxon>
        <taxon>Eubacteriaceae</taxon>
        <taxon>Gallibacter</taxon>
    </lineage>
</organism>
<dbReference type="InterPro" id="IPR017502">
    <property type="entry name" value="Sortase_SrtB_target"/>
</dbReference>
<dbReference type="Gene3D" id="2.60.40.1850">
    <property type="match status" value="2"/>
</dbReference>
<dbReference type="PROSITE" id="PS50978">
    <property type="entry name" value="NEAT"/>
    <property type="match status" value="2"/>
</dbReference>
<evidence type="ECO:0000259" key="6">
    <source>
        <dbReference type="PROSITE" id="PS50978"/>
    </source>
</evidence>
<evidence type="ECO:0000256" key="4">
    <source>
        <dbReference type="SAM" id="Phobius"/>
    </source>
</evidence>
<feature type="region of interest" description="Disordered" evidence="3">
    <location>
        <begin position="174"/>
        <end position="214"/>
    </location>
</feature>
<dbReference type="Gene3D" id="1.20.1270.70">
    <property type="entry name" value="Designed single chain three-helix bundle"/>
    <property type="match status" value="1"/>
</dbReference>
<dbReference type="CDD" id="cd06920">
    <property type="entry name" value="NEAT"/>
    <property type="match status" value="2"/>
</dbReference>
<keyword evidence="2 5" id="KW-0732">Signal</keyword>
<keyword evidence="4" id="KW-0812">Transmembrane</keyword>
<evidence type="ECO:0000313" key="7">
    <source>
        <dbReference type="EMBL" id="MBE5035217.1"/>
    </source>
</evidence>
<reference evidence="7 8" key="1">
    <citation type="submission" date="2020-10" db="EMBL/GenBank/DDBJ databases">
        <title>ChiBAC.</title>
        <authorList>
            <person name="Zenner C."/>
            <person name="Hitch T.C.A."/>
            <person name="Clavel T."/>
        </authorList>
    </citation>
    <scope>NUCLEOTIDE SEQUENCE [LARGE SCALE GENOMIC DNA]</scope>
    <source>
        <strain evidence="7 8">DSM 108706</strain>
    </source>
</reference>
<proteinExistence type="predicted"/>
<name>A0ABR9QWT1_9FIRM</name>
<keyword evidence="4" id="KW-1133">Transmembrane helix</keyword>
<dbReference type="InterPro" id="IPR006635">
    <property type="entry name" value="NEAT_dom"/>
</dbReference>
<feature type="signal peptide" evidence="5">
    <location>
        <begin position="1"/>
        <end position="33"/>
    </location>
</feature>
<feature type="chain" id="PRO_5046501534" evidence="5">
    <location>
        <begin position="34"/>
        <end position="461"/>
    </location>
</feature>
<accession>A0ABR9QWT1</accession>
<keyword evidence="4" id="KW-0472">Membrane</keyword>
<sequence>MVKSKRGSRTLAIAVIAAMIMSLFAAFPGFARAQETLDKDNLKDGTYEVSVALWNETKDQASMAASTIGETATIEVKEGTASMTIQALKAKIMGFDAQLQGMKVFEGTSTAEGQNNTEAVAGEADENGTTPYTFTMPHMDEYIYVSVNPGKPMNAWMGARIKVNWNTLKLIEEATEPGTDPGDQTNPGEGEGTETGGEGTDQEKPETPSVDKSGLQSAYDAVAAMTQGNYTADSWADFVSARDAAKAILDNKDATADQVTKAIKDLQTAKDALAYDNILNLADGTYKVPVKLWHETKDQASMAASSVLPEAMITVSGKDIKMNIYTQPMTMGTITASLQTLKVENGTGGYTDADIVGRSSSGDPNEFSFALPHAKEYINVLVNPKVAIMGNTDIGARLKVDYSSIAKVENAESDINANATATATTTATPNSPKTGDEAPMALLATLMLLSGGIGVYAYRKR</sequence>
<comment type="subcellular location">
    <subcellularLocation>
        <location evidence="1">Cell envelope</location>
    </subcellularLocation>
</comment>
<keyword evidence="8" id="KW-1185">Reference proteome</keyword>
<dbReference type="Proteomes" id="UP001516588">
    <property type="component" value="Unassembled WGS sequence"/>
</dbReference>
<evidence type="ECO:0000256" key="1">
    <source>
        <dbReference type="ARBA" id="ARBA00004196"/>
    </source>
</evidence>
<dbReference type="Pfam" id="PF05031">
    <property type="entry name" value="NEAT"/>
    <property type="match status" value="2"/>
</dbReference>
<dbReference type="Pfam" id="PF07554">
    <property type="entry name" value="FIVAR"/>
    <property type="match status" value="1"/>
</dbReference>